<sequence length="87" mass="9622">MAQPNNVQTSIEHLAKLVDDMWYLAGDKSADVSNFIMYTGIKNITGTFQFLDRRLQDIATFGRVVGEVDTFVGFVSKSLMGVLASVM</sequence>
<dbReference type="InterPro" id="IPR012762">
    <property type="entry name" value="Ubiq_biosynth_COQ9"/>
</dbReference>
<comment type="caution">
    <text evidence="10">The sequence shown here is derived from an EMBL/GenBank/DDBJ whole genome shotgun (WGS) entry which is preliminary data.</text>
</comment>
<keyword evidence="11" id="KW-1185">Reference proteome</keyword>
<evidence type="ECO:0000256" key="7">
    <source>
        <dbReference type="ARBA" id="ARBA00023128"/>
    </source>
</evidence>
<evidence type="ECO:0000313" key="11">
    <source>
        <dbReference type="Proteomes" id="UP000789396"/>
    </source>
</evidence>
<dbReference type="OrthoDB" id="619536at2759"/>
<keyword evidence="5" id="KW-0809">Transit peptide</keyword>
<dbReference type="PANTHER" id="PTHR21427">
    <property type="entry name" value="UBIQUINONE BIOSYNTHESIS PROTEIN COQ9, MITOCHONDRIAL"/>
    <property type="match status" value="1"/>
</dbReference>
<evidence type="ECO:0000256" key="8">
    <source>
        <dbReference type="RuleBase" id="RU366063"/>
    </source>
</evidence>
<organism evidence="10 11">
    <name type="scientific">Racocetra fulgida</name>
    <dbReference type="NCBI Taxonomy" id="60492"/>
    <lineage>
        <taxon>Eukaryota</taxon>
        <taxon>Fungi</taxon>
        <taxon>Fungi incertae sedis</taxon>
        <taxon>Mucoromycota</taxon>
        <taxon>Glomeromycotina</taxon>
        <taxon>Glomeromycetes</taxon>
        <taxon>Diversisporales</taxon>
        <taxon>Gigasporaceae</taxon>
        <taxon>Racocetra</taxon>
    </lineage>
</organism>
<dbReference type="GO" id="GO:0005743">
    <property type="term" value="C:mitochondrial inner membrane"/>
    <property type="evidence" value="ECO:0007669"/>
    <property type="project" value="TreeGrafter"/>
</dbReference>
<comment type="similarity">
    <text evidence="3 8">Belongs to the COQ9 family.</text>
</comment>
<dbReference type="GO" id="GO:0006744">
    <property type="term" value="P:ubiquinone biosynthetic process"/>
    <property type="evidence" value="ECO:0007669"/>
    <property type="project" value="UniProtKB-UniRule"/>
</dbReference>
<dbReference type="GO" id="GO:0008289">
    <property type="term" value="F:lipid binding"/>
    <property type="evidence" value="ECO:0007669"/>
    <property type="project" value="UniProtKB-UniRule"/>
</dbReference>
<feature type="domain" description="COQ9 C-terminal" evidence="9">
    <location>
        <begin position="7"/>
        <end position="33"/>
    </location>
</feature>
<evidence type="ECO:0000256" key="5">
    <source>
        <dbReference type="ARBA" id="ARBA00022946"/>
    </source>
</evidence>
<accession>A0A9N9A4H5</accession>
<protein>
    <recommendedName>
        <fullName evidence="8">Ubiquinone biosynthesis protein</fullName>
    </recommendedName>
</protein>
<evidence type="ECO:0000256" key="6">
    <source>
        <dbReference type="ARBA" id="ARBA00023121"/>
    </source>
</evidence>
<evidence type="ECO:0000256" key="1">
    <source>
        <dbReference type="ARBA" id="ARBA00004173"/>
    </source>
</evidence>
<keyword evidence="4 8" id="KW-0831">Ubiquinone biosynthesis</keyword>
<name>A0A9N9A4H5_9GLOM</name>
<dbReference type="PANTHER" id="PTHR21427:SF19">
    <property type="entry name" value="UBIQUINONE BIOSYNTHESIS PROTEIN COQ9, MITOCHONDRIAL"/>
    <property type="match status" value="1"/>
</dbReference>
<comment type="pathway">
    <text evidence="2 8">Cofactor biosynthesis; ubiquinone biosynthesis.</text>
</comment>
<evidence type="ECO:0000256" key="2">
    <source>
        <dbReference type="ARBA" id="ARBA00004749"/>
    </source>
</evidence>
<comment type="function">
    <text evidence="8">Membrane-associated protein that warps the membrane surface to access and bind aromatic isoprenes with high specificity, including ubiquinone (CoQ) isoprene intermediates and presents them directly to Coq7, therefore facilitating the Coq7-mediated hydroxylase step. Participates in the biosynthesis of coenzyme Q, also named ubiquinone, an essential lipid-soluble electron transporter for aerobic cellular respiration.</text>
</comment>
<keyword evidence="6 8" id="KW-0446">Lipid-binding</keyword>
<evidence type="ECO:0000256" key="4">
    <source>
        <dbReference type="ARBA" id="ARBA00022688"/>
    </source>
</evidence>
<proteinExistence type="inferred from homology"/>
<dbReference type="Proteomes" id="UP000789396">
    <property type="component" value="Unassembled WGS sequence"/>
</dbReference>
<gene>
    <name evidence="10" type="ORF">RFULGI_LOCUS3193</name>
</gene>
<evidence type="ECO:0000256" key="3">
    <source>
        <dbReference type="ARBA" id="ARBA00010766"/>
    </source>
</evidence>
<dbReference type="AlphaFoldDB" id="A0A9N9A4H5"/>
<comment type="subcellular location">
    <subcellularLocation>
        <location evidence="1 8">Mitochondrion</location>
    </subcellularLocation>
</comment>
<keyword evidence="7 8" id="KW-0496">Mitochondrion</keyword>
<reference evidence="10" key="1">
    <citation type="submission" date="2021-06" db="EMBL/GenBank/DDBJ databases">
        <authorList>
            <person name="Kallberg Y."/>
            <person name="Tangrot J."/>
            <person name="Rosling A."/>
        </authorList>
    </citation>
    <scope>NUCLEOTIDE SEQUENCE</scope>
    <source>
        <strain evidence="10">IN212</strain>
    </source>
</reference>
<dbReference type="Pfam" id="PF08511">
    <property type="entry name" value="COQ9"/>
    <property type="match status" value="1"/>
</dbReference>
<evidence type="ECO:0000313" key="10">
    <source>
        <dbReference type="EMBL" id="CAG8517518.1"/>
    </source>
</evidence>
<dbReference type="InterPro" id="IPR013718">
    <property type="entry name" value="COQ9_C"/>
</dbReference>
<evidence type="ECO:0000259" key="9">
    <source>
        <dbReference type="Pfam" id="PF08511"/>
    </source>
</evidence>
<dbReference type="EMBL" id="CAJVPZ010002676">
    <property type="protein sequence ID" value="CAG8517518.1"/>
    <property type="molecule type" value="Genomic_DNA"/>
</dbReference>